<sequence length="157" mass="15702">MSDASGTGSDESAVPGGVALPDDPGLEVAPADAVIPPADAVIPPPPPETPIPEGLLTAPGAAGDALPAPTRRSERSRPTPAILQGEQPAAAADDWAQRSIAPEVADTGSYRMLAVVVFVVLFLLLAAAVVTLVVLITTVGLPFAAADPSAGFLPTRV</sequence>
<dbReference type="RefSeq" id="WP_060923147.1">
    <property type="nucleotide sequence ID" value="NZ_LT629770.1"/>
</dbReference>
<evidence type="ECO:0000256" key="1">
    <source>
        <dbReference type="SAM" id="MobiDB-lite"/>
    </source>
</evidence>
<feature type="compositionally biased region" description="Low complexity" evidence="1">
    <location>
        <begin position="27"/>
        <end position="41"/>
    </location>
</feature>
<feature type="transmembrane region" description="Helical" evidence="2">
    <location>
        <begin position="112"/>
        <end position="145"/>
    </location>
</feature>
<dbReference type="EMBL" id="LT629770">
    <property type="protein sequence ID" value="SDS43280.1"/>
    <property type="molecule type" value="Genomic_DNA"/>
</dbReference>
<protein>
    <submittedName>
        <fullName evidence="3">Uncharacterized protein</fullName>
    </submittedName>
</protein>
<organism evidence="3 4">
    <name type="scientific">Microbacterium paraoxydans</name>
    <dbReference type="NCBI Taxonomy" id="199592"/>
    <lineage>
        <taxon>Bacteria</taxon>
        <taxon>Bacillati</taxon>
        <taxon>Actinomycetota</taxon>
        <taxon>Actinomycetes</taxon>
        <taxon>Micrococcales</taxon>
        <taxon>Microbacteriaceae</taxon>
        <taxon>Microbacterium</taxon>
    </lineage>
</organism>
<keyword evidence="2" id="KW-0472">Membrane</keyword>
<keyword evidence="2" id="KW-1133">Transmembrane helix</keyword>
<gene>
    <name evidence="3" type="ORF">SAMN04489809_1843</name>
</gene>
<evidence type="ECO:0000313" key="3">
    <source>
        <dbReference type="EMBL" id="SDS43280.1"/>
    </source>
</evidence>
<evidence type="ECO:0000256" key="2">
    <source>
        <dbReference type="SAM" id="Phobius"/>
    </source>
</evidence>
<dbReference type="GeneID" id="36299179"/>
<dbReference type="AlphaFoldDB" id="A0A1H1S5B1"/>
<feature type="compositionally biased region" description="Polar residues" evidence="1">
    <location>
        <begin position="1"/>
        <end position="10"/>
    </location>
</feature>
<dbReference type="Proteomes" id="UP000182126">
    <property type="component" value="Chromosome I"/>
</dbReference>
<feature type="compositionally biased region" description="Low complexity" evidence="1">
    <location>
        <begin position="51"/>
        <end position="70"/>
    </location>
</feature>
<name>A0A1H1S5B1_9MICO</name>
<proteinExistence type="predicted"/>
<evidence type="ECO:0000313" key="4">
    <source>
        <dbReference type="Proteomes" id="UP000182126"/>
    </source>
</evidence>
<accession>A0A1H1S5B1</accession>
<feature type="region of interest" description="Disordered" evidence="1">
    <location>
        <begin position="1"/>
        <end position="94"/>
    </location>
</feature>
<reference evidence="3 4" key="1">
    <citation type="submission" date="2016-10" db="EMBL/GenBank/DDBJ databases">
        <authorList>
            <person name="de Groot N.N."/>
        </authorList>
    </citation>
    <scope>NUCLEOTIDE SEQUENCE [LARGE SCALE GENOMIC DNA]</scope>
    <source>
        <strain evidence="3 4">DSM 15019</strain>
    </source>
</reference>
<keyword evidence="2" id="KW-0812">Transmembrane</keyword>